<dbReference type="AlphaFoldDB" id="A0A9D3WC73"/>
<evidence type="ECO:0000256" key="1">
    <source>
        <dbReference type="SAM" id="MobiDB-lite"/>
    </source>
</evidence>
<accession>A0A9D3WC73</accession>
<dbReference type="PANTHER" id="PTHR36385:SF1">
    <property type="entry name" value="OS07G0562900 PROTEIN"/>
    <property type="match status" value="1"/>
</dbReference>
<evidence type="ECO:0000313" key="3">
    <source>
        <dbReference type="Proteomes" id="UP000828251"/>
    </source>
</evidence>
<dbReference type="PANTHER" id="PTHR36385">
    <property type="entry name" value="OS07G0562900 PROTEIN"/>
    <property type="match status" value="1"/>
</dbReference>
<feature type="region of interest" description="Disordered" evidence="1">
    <location>
        <begin position="1"/>
        <end position="28"/>
    </location>
</feature>
<proteinExistence type="predicted"/>
<keyword evidence="3" id="KW-1185">Reference proteome</keyword>
<dbReference type="EMBL" id="JAIQCV010000002">
    <property type="protein sequence ID" value="KAH1120967.1"/>
    <property type="molecule type" value="Genomic_DNA"/>
</dbReference>
<dbReference type="Proteomes" id="UP000828251">
    <property type="component" value="Unassembled WGS sequence"/>
</dbReference>
<evidence type="ECO:0000313" key="2">
    <source>
        <dbReference type="EMBL" id="KAH1120967.1"/>
    </source>
</evidence>
<reference evidence="2 3" key="1">
    <citation type="journal article" date="2021" name="Plant Biotechnol. J.">
        <title>Multi-omics assisted identification of the key and species-specific regulatory components of drought-tolerant mechanisms in Gossypium stocksii.</title>
        <authorList>
            <person name="Yu D."/>
            <person name="Ke L."/>
            <person name="Zhang D."/>
            <person name="Wu Y."/>
            <person name="Sun Y."/>
            <person name="Mei J."/>
            <person name="Sun J."/>
            <person name="Sun Y."/>
        </authorList>
    </citation>
    <scope>NUCLEOTIDE SEQUENCE [LARGE SCALE GENOMIC DNA]</scope>
    <source>
        <strain evidence="3">cv. E1</strain>
        <tissue evidence="2">Leaf</tissue>
    </source>
</reference>
<sequence>MDASETGVQKPDSVSSKLKTKKGRPMKRLKNVQKVKTVEKAIARNEKYAEKSSKIKSVADKGLKHLLHVTVKANTCLKQEEESVSLKKLRYHPRWLTRGWSIFCM</sequence>
<name>A0A9D3WC73_9ROSI</name>
<feature type="compositionally biased region" description="Basic residues" evidence="1">
    <location>
        <begin position="18"/>
        <end position="28"/>
    </location>
</feature>
<comment type="caution">
    <text evidence="2">The sequence shown here is derived from an EMBL/GenBank/DDBJ whole genome shotgun (WGS) entry which is preliminary data.</text>
</comment>
<gene>
    <name evidence="2" type="ORF">J1N35_004127</name>
</gene>
<protein>
    <submittedName>
        <fullName evidence="2">Uncharacterized protein</fullName>
    </submittedName>
</protein>
<dbReference type="OrthoDB" id="1930685at2759"/>
<organism evidence="2 3">
    <name type="scientific">Gossypium stocksii</name>
    <dbReference type="NCBI Taxonomy" id="47602"/>
    <lineage>
        <taxon>Eukaryota</taxon>
        <taxon>Viridiplantae</taxon>
        <taxon>Streptophyta</taxon>
        <taxon>Embryophyta</taxon>
        <taxon>Tracheophyta</taxon>
        <taxon>Spermatophyta</taxon>
        <taxon>Magnoliopsida</taxon>
        <taxon>eudicotyledons</taxon>
        <taxon>Gunneridae</taxon>
        <taxon>Pentapetalae</taxon>
        <taxon>rosids</taxon>
        <taxon>malvids</taxon>
        <taxon>Malvales</taxon>
        <taxon>Malvaceae</taxon>
        <taxon>Malvoideae</taxon>
        <taxon>Gossypium</taxon>
    </lineage>
</organism>